<dbReference type="Proteomes" id="UP000803884">
    <property type="component" value="Unassembled WGS sequence"/>
</dbReference>
<organism evidence="2 3">
    <name type="scientific">Cladosporium halotolerans</name>
    <dbReference type="NCBI Taxonomy" id="1052096"/>
    <lineage>
        <taxon>Eukaryota</taxon>
        <taxon>Fungi</taxon>
        <taxon>Dikarya</taxon>
        <taxon>Ascomycota</taxon>
        <taxon>Pezizomycotina</taxon>
        <taxon>Dothideomycetes</taxon>
        <taxon>Dothideomycetidae</taxon>
        <taxon>Cladosporiales</taxon>
        <taxon>Cladosporiaceae</taxon>
        <taxon>Cladosporium</taxon>
    </lineage>
</organism>
<accession>A0AB34KVW2</accession>
<sequence>MEIPVVQNQSANHASSKEATIAESPTTLSLDSRDGIQKQASRKADIRILLWYSFVYLIMRTHVQNVTNSAIINLETGDGIKAQLGELESEQWAWIISILMQAHN</sequence>
<feature type="region of interest" description="Disordered" evidence="1">
    <location>
        <begin position="1"/>
        <end position="24"/>
    </location>
</feature>
<name>A0AB34KVW2_9PEZI</name>
<reference evidence="2 3" key="1">
    <citation type="journal article" date="2020" name="Microbiol. Resour. Announc.">
        <title>Draft Genome Sequence of a Cladosporium Species Isolated from the Mesophotic Ascidian Didemnum maculosum.</title>
        <authorList>
            <person name="Gioti A."/>
            <person name="Siaperas R."/>
            <person name="Nikolaivits E."/>
            <person name="Le Goff G."/>
            <person name="Ouazzani J."/>
            <person name="Kotoulas G."/>
            <person name="Topakas E."/>
        </authorList>
    </citation>
    <scope>NUCLEOTIDE SEQUENCE [LARGE SCALE GENOMIC DNA]</scope>
    <source>
        <strain evidence="2 3">TM138-S3</strain>
    </source>
</reference>
<dbReference type="AlphaFoldDB" id="A0AB34KVW2"/>
<evidence type="ECO:0000256" key="1">
    <source>
        <dbReference type="SAM" id="MobiDB-lite"/>
    </source>
</evidence>
<gene>
    <name evidence="2" type="ORF">WHR41_02645</name>
</gene>
<keyword evidence="3" id="KW-1185">Reference proteome</keyword>
<protein>
    <submittedName>
        <fullName evidence="2">Uncharacterized protein</fullName>
    </submittedName>
</protein>
<evidence type="ECO:0000313" key="3">
    <source>
        <dbReference type="Proteomes" id="UP000803884"/>
    </source>
</evidence>
<evidence type="ECO:0000313" key="2">
    <source>
        <dbReference type="EMBL" id="KAL1588913.1"/>
    </source>
</evidence>
<dbReference type="EMBL" id="JAAQHG020000006">
    <property type="protein sequence ID" value="KAL1588913.1"/>
    <property type="molecule type" value="Genomic_DNA"/>
</dbReference>
<proteinExistence type="predicted"/>
<dbReference type="RefSeq" id="XP_069232018.1">
    <property type="nucleotide sequence ID" value="XM_069371251.1"/>
</dbReference>
<comment type="caution">
    <text evidence="2">The sequence shown here is derived from an EMBL/GenBank/DDBJ whole genome shotgun (WGS) entry which is preliminary data.</text>
</comment>
<dbReference type="GeneID" id="96004089"/>